<feature type="domain" description="SPOR" evidence="2">
    <location>
        <begin position="238"/>
        <end position="315"/>
    </location>
</feature>
<dbReference type="eggNOG" id="COG3087">
    <property type="taxonomic scope" value="Bacteria"/>
</dbReference>
<evidence type="ECO:0000256" key="1">
    <source>
        <dbReference type="SAM" id="Phobius"/>
    </source>
</evidence>
<dbReference type="SUPFAM" id="SSF110997">
    <property type="entry name" value="Sporulation related repeat"/>
    <property type="match status" value="1"/>
</dbReference>
<dbReference type="Gene3D" id="3.30.70.1070">
    <property type="entry name" value="Sporulation related repeat"/>
    <property type="match status" value="1"/>
</dbReference>
<dbReference type="InterPro" id="IPR007730">
    <property type="entry name" value="SPOR-like_dom"/>
</dbReference>
<keyword evidence="4" id="KW-1185">Reference proteome</keyword>
<evidence type="ECO:0000313" key="3">
    <source>
        <dbReference type="EMBL" id="KGD68819.1"/>
    </source>
</evidence>
<dbReference type="InterPro" id="IPR036680">
    <property type="entry name" value="SPOR-like_sf"/>
</dbReference>
<dbReference type="Pfam" id="PF05036">
    <property type="entry name" value="SPOR"/>
    <property type="match status" value="1"/>
</dbReference>
<dbReference type="InterPro" id="IPR040495">
    <property type="entry name" value="HU-CCDC81_bac_1"/>
</dbReference>
<reference evidence="3 4" key="1">
    <citation type="submission" date="2014-09" db="EMBL/GenBank/DDBJ databases">
        <title>Whole Genome Shotgun of Flavobacterium aquatile LMG 4008.</title>
        <authorList>
            <person name="Gale A.N."/>
            <person name="Pipes S.E."/>
            <person name="Newman J.D."/>
        </authorList>
    </citation>
    <scope>NUCLEOTIDE SEQUENCE [LARGE SCALE GENOMIC DNA]</scope>
    <source>
        <strain evidence="3 4">LMG 4008</strain>
    </source>
</reference>
<dbReference type="EMBL" id="JRHH01000002">
    <property type="protein sequence ID" value="KGD68819.1"/>
    <property type="molecule type" value="Genomic_DNA"/>
</dbReference>
<organism evidence="3 4">
    <name type="scientific">Flavobacterium aquatile LMG 4008 = ATCC 11947</name>
    <dbReference type="NCBI Taxonomy" id="1453498"/>
    <lineage>
        <taxon>Bacteria</taxon>
        <taxon>Pseudomonadati</taxon>
        <taxon>Bacteroidota</taxon>
        <taxon>Flavobacteriia</taxon>
        <taxon>Flavobacteriales</taxon>
        <taxon>Flavobacteriaceae</taxon>
        <taxon>Flavobacterium</taxon>
    </lineage>
</organism>
<gene>
    <name evidence="3" type="ORF">LG45_04005</name>
</gene>
<dbReference type="PROSITE" id="PS51724">
    <property type="entry name" value="SPOR"/>
    <property type="match status" value="1"/>
</dbReference>
<dbReference type="Pfam" id="PF18175">
    <property type="entry name" value="HU-CCDC81_bac_2"/>
    <property type="match status" value="1"/>
</dbReference>
<dbReference type="RefSeq" id="WP_035124594.1">
    <property type="nucleotide sequence ID" value="NZ_JRHH01000002.1"/>
</dbReference>
<dbReference type="STRING" id="1453498.LG45_04005"/>
<feature type="transmembrane region" description="Helical" evidence="1">
    <location>
        <begin position="174"/>
        <end position="192"/>
    </location>
</feature>
<dbReference type="OrthoDB" id="653949at2"/>
<dbReference type="Pfam" id="PF18174">
    <property type="entry name" value="HU-CCDC81_bac_1"/>
    <property type="match status" value="1"/>
</dbReference>
<keyword evidence="1" id="KW-0812">Transmembrane</keyword>
<dbReference type="GO" id="GO:0042834">
    <property type="term" value="F:peptidoglycan binding"/>
    <property type="evidence" value="ECO:0007669"/>
    <property type="project" value="InterPro"/>
</dbReference>
<protein>
    <submittedName>
        <fullName evidence="3">Sporulation protein</fullName>
    </submittedName>
</protein>
<keyword evidence="1" id="KW-1133">Transmembrane helix</keyword>
<keyword evidence="1" id="KW-0472">Membrane</keyword>
<dbReference type="Proteomes" id="UP000029554">
    <property type="component" value="Unassembled WGS sequence"/>
</dbReference>
<evidence type="ECO:0000259" key="2">
    <source>
        <dbReference type="PROSITE" id="PS51724"/>
    </source>
</evidence>
<sequence>MKIDQYISQLLYRYQCVTVPGFGAFLTEIQSAQLHESSHSFYPPKKLVSFNSYLKNNDGLLANHIAQSEKMSYEVAVSAIENQVLSWKNKLQDFGAISIKNVGELSLNTEKNLVFVPFDQLNYLTDSFGLTSYVSPAIKREVYNYVVETQKIEEEKAPIEFIAEPRSSRNYMKYAAIFVLGAGLISAGGFFGNEFYQNKIQQETVAVQTKVQNQVNQKIQEATFFIANPIPSVTLTVKSDKLPYHIVAGVFTREQNAEKMYKNLVKKGYKAKRIAPNKHGMHPVLYGSFSNYAEAQKEMNRIKNSINPDTWLLIDDL</sequence>
<proteinExistence type="predicted"/>
<dbReference type="AlphaFoldDB" id="A0A095SWS0"/>
<name>A0A095SWS0_9FLAO</name>
<dbReference type="InterPro" id="IPR041268">
    <property type="entry name" value="HU-CCDC81_bac_2"/>
</dbReference>
<evidence type="ECO:0000313" key="4">
    <source>
        <dbReference type="Proteomes" id="UP000029554"/>
    </source>
</evidence>
<comment type="caution">
    <text evidence="3">The sequence shown here is derived from an EMBL/GenBank/DDBJ whole genome shotgun (WGS) entry which is preliminary data.</text>
</comment>
<accession>A0A095SWS0</accession>